<feature type="transmembrane region" description="Helical" evidence="1">
    <location>
        <begin position="88"/>
        <end position="110"/>
    </location>
</feature>
<keyword evidence="3" id="KW-1185">Reference proteome</keyword>
<evidence type="ECO:0000313" key="2">
    <source>
        <dbReference type="EMBL" id="SFP66774.1"/>
    </source>
</evidence>
<dbReference type="AlphaFoldDB" id="A0A1I5S7S3"/>
<accession>A0A1I5S7S3</accession>
<evidence type="ECO:0000256" key="1">
    <source>
        <dbReference type="SAM" id="Phobius"/>
    </source>
</evidence>
<evidence type="ECO:0000313" key="3">
    <source>
        <dbReference type="Proteomes" id="UP000198577"/>
    </source>
</evidence>
<sequence length="149" mass="16284">MGWIEKWLPRTGRCIREGMRLALLNAILLAGGGMAVFLLFGAVDLLRKKGIPIPLPVWLVMVLLVVPYYVLMFQYGKAFGALSASKNPVSGFAVGLLGQLPSILLLALSINGELYRYISPHVWRVLFTIMSMIAVVAPIMVGLGSLDQK</sequence>
<keyword evidence="1" id="KW-0812">Transmembrane</keyword>
<dbReference type="RefSeq" id="WP_025746902.1">
    <property type="nucleotide sequence ID" value="NZ_FOXR01000002.1"/>
</dbReference>
<organism evidence="2 3">
    <name type="scientific">Caldicoprobacter faecalis</name>
    <dbReference type="NCBI Taxonomy" id="937334"/>
    <lineage>
        <taxon>Bacteria</taxon>
        <taxon>Bacillati</taxon>
        <taxon>Bacillota</taxon>
        <taxon>Clostridia</taxon>
        <taxon>Caldicoprobacterales</taxon>
        <taxon>Caldicoprobacteraceae</taxon>
        <taxon>Caldicoprobacter</taxon>
    </lineage>
</organism>
<feature type="transmembrane region" description="Helical" evidence="1">
    <location>
        <begin position="55"/>
        <end position="76"/>
    </location>
</feature>
<dbReference type="EMBL" id="FOXR01000002">
    <property type="protein sequence ID" value="SFP66774.1"/>
    <property type="molecule type" value="Genomic_DNA"/>
</dbReference>
<keyword evidence="1" id="KW-1133">Transmembrane helix</keyword>
<reference evidence="2 3" key="1">
    <citation type="submission" date="2016-10" db="EMBL/GenBank/DDBJ databases">
        <authorList>
            <person name="de Groot N.N."/>
        </authorList>
    </citation>
    <scope>NUCLEOTIDE SEQUENCE [LARGE SCALE GENOMIC DNA]</scope>
    <source>
        <strain evidence="2 3">DSM 20678</strain>
    </source>
</reference>
<feature type="transmembrane region" description="Helical" evidence="1">
    <location>
        <begin position="122"/>
        <end position="146"/>
    </location>
</feature>
<gene>
    <name evidence="2" type="ORF">SAMN05444406_10225</name>
</gene>
<name>A0A1I5S7S3_9FIRM</name>
<protein>
    <submittedName>
        <fullName evidence="2">Uncharacterized protein</fullName>
    </submittedName>
</protein>
<proteinExistence type="predicted"/>
<feature type="transmembrane region" description="Helical" evidence="1">
    <location>
        <begin position="21"/>
        <end position="43"/>
    </location>
</feature>
<dbReference type="Proteomes" id="UP000198577">
    <property type="component" value="Unassembled WGS sequence"/>
</dbReference>
<dbReference type="STRING" id="937334.SAMN05444406_10225"/>
<keyword evidence="1" id="KW-0472">Membrane</keyword>